<reference evidence="1" key="1">
    <citation type="submission" date="2022-06" db="EMBL/GenBank/DDBJ databases">
        <title>Alkalicoccobacillus porphyridii sp. nov., isolated from a marine red alga, Porphyridium purpureum and reclassification of Shouchella plakortidis and Shouchella gibsonii as Alkalicoccobacillus plakortidis comb. nov. and Alkalicoccobacillus gibsonii comb. nov.</title>
        <authorList>
            <person name="Kim K.H."/>
            <person name="Lee J.K."/>
            <person name="Han D.M."/>
            <person name="Baek J.H."/>
            <person name="Jeon C.O."/>
        </authorList>
    </citation>
    <scope>NUCLEOTIDE SEQUENCE</scope>
    <source>
        <strain evidence="1">DSM 19153</strain>
    </source>
</reference>
<dbReference type="Proteomes" id="UP001203665">
    <property type="component" value="Unassembled WGS sequence"/>
</dbReference>
<organism evidence="1 2">
    <name type="scientific">Alkalicoccobacillus plakortidis</name>
    <dbReference type="NCBI Taxonomy" id="444060"/>
    <lineage>
        <taxon>Bacteria</taxon>
        <taxon>Bacillati</taxon>
        <taxon>Bacillota</taxon>
        <taxon>Bacilli</taxon>
        <taxon>Bacillales</taxon>
        <taxon>Bacillaceae</taxon>
        <taxon>Alkalicoccobacillus</taxon>
    </lineage>
</organism>
<protein>
    <submittedName>
        <fullName evidence="1">Uncharacterized protein</fullName>
    </submittedName>
</protein>
<dbReference type="EMBL" id="JAMQJY010000002">
    <property type="protein sequence ID" value="MCM2676587.1"/>
    <property type="molecule type" value="Genomic_DNA"/>
</dbReference>
<gene>
    <name evidence="1" type="ORF">NDM98_14665</name>
</gene>
<evidence type="ECO:0000313" key="2">
    <source>
        <dbReference type="Proteomes" id="UP001203665"/>
    </source>
</evidence>
<dbReference type="RefSeq" id="WP_251609314.1">
    <property type="nucleotide sequence ID" value="NZ_JAMQJY010000002.1"/>
</dbReference>
<evidence type="ECO:0000313" key="1">
    <source>
        <dbReference type="EMBL" id="MCM2676587.1"/>
    </source>
</evidence>
<sequence>MGSSLYQQCCNYKGRYVNIQHKNGQSYYGRVVEVDDRHVYVDMGRNGNGGRGYGYGGGYGYYGGYGSNTVVPFAVLRCNRRPCASRCFFLLVKSRFKMP</sequence>
<accession>A0ABT0XMX8</accession>
<keyword evidence="2" id="KW-1185">Reference proteome</keyword>
<proteinExistence type="predicted"/>
<comment type="caution">
    <text evidence="1">The sequence shown here is derived from an EMBL/GenBank/DDBJ whole genome shotgun (WGS) entry which is preliminary data.</text>
</comment>
<name>A0ABT0XMX8_9BACI</name>